<dbReference type="InterPro" id="IPR050950">
    <property type="entry name" value="HTH-type_LysR_regulators"/>
</dbReference>
<dbReference type="InterPro" id="IPR005119">
    <property type="entry name" value="LysR_subst-bd"/>
</dbReference>
<dbReference type="GO" id="GO:0005829">
    <property type="term" value="C:cytosol"/>
    <property type="evidence" value="ECO:0007669"/>
    <property type="project" value="TreeGrafter"/>
</dbReference>
<reference evidence="4" key="1">
    <citation type="submission" date="2016-10" db="EMBL/GenBank/DDBJ databases">
        <authorList>
            <person name="Varghese N."/>
            <person name="Submissions S."/>
        </authorList>
    </citation>
    <scope>NUCLEOTIDE SEQUENCE [LARGE SCALE GENOMIC DNA]</scope>
    <source>
        <strain evidence="4">DSM 10146</strain>
    </source>
</reference>
<dbReference type="OrthoDB" id="5297263at2"/>
<gene>
    <name evidence="3" type="ORF">SAMN04488105_12348</name>
</gene>
<name>A0A1G7LEP0_9RHOB</name>
<dbReference type="STRING" id="282683.SAMN04488105_12348"/>
<dbReference type="AlphaFoldDB" id="A0A1G7LEP0"/>
<evidence type="ECO:0000313" key="3">
    <source>
        <dbReference type="EMBL" id="SDF48042.1"/>
    </source>
</evidence>
<sequence length="164" mass="17873">MEQELRAFAADLALVFEPAHLVDFEVIEATERPVCAVLAGTHPLAGREVLRLRDCLAGPHVIPSPEYNVRHLLAQATKVRSISLRPVAEADSFDLMRPYVLYEQAVCFQIPIGIPGNARLRSRAAPSARGPSLGRCGRWPPPAAGGTRRTLSGAFARNGRTDMH</sequence>
<dbReference type="Gene3D" id="3.40.190.290">
    <property type="match status" value="1"/>
</dbReference>
<evidence type="ECO:0000259" key="2">
    <source>
        <dbReference type="Pfam" id="PF03466"/>
    </source>
</evidence>
<accession>A0A1G7LEP0</accession>
<dbReference type="EMBL" id="FNAV01000023">
    <property type="protein sequence ID" value="SDF48042.1"/>
    <property type="molecule type" value="Genomic_DNA"/>
</dbReference>
<dbReference type="PANTHER" id="PTHR30419">
    <property type="entry name" value="HTH-TYPE TRANSCRIPTIONAL REGULATOR YBHD"/>
    <property type="match status" value="1"/>
</dbReference>
<dbReference type="Proteomes" id="UP000198994">
    <property type="component" value="Unassembled WGS sequence"/>
</dbReference>
<protein>
    <submittedName>
        <fullName evidence="3">LysR substrate binding domain-containing protein</fullName>
    </submittedName>
</protein>
<proteinExistence type="predicted"/>
<organism evidence="3 4">
    <name type="scientific">Salipiger thiooxidans</name>
    <dbReference type="NCBI Taxonomy" id="282683"/>
    <lineage>
        <taxon>Bacteria</taxon>
        <taxon>Pseudomonadati</taxon>
        <taxon>Pseudomonadota</taxon>
        <taxon>Alphaproteobacteria</taxon>
        <taxon>Rhodobacterales</taxon>
        <taxon>Roseobacteraceae</taxon>
        <taxon>Salipiger</taxon>
    </lineage>
</organism>
<feature type="domain" description="LysR substrate-binding" evidence="2">
    <location>
        <begin position="2"/>
        <end position="108"/>
    </location>
</feature>
<feature type="compositionally biased region" description="Low complexity" evidence="1">
    <location>
        <begin position="123"/>
        <end position="133"/>
    </location>
</feature>
<evidence type="ECO:0000256" key="1">
    <source>
        <dbReference type="SAM" id="MobiDB-lite"/>
    </source>
</evidence>
<dbReference type="PANTHER" id="PTHR30419:SF8">
    <property type="entry name" value="NITROGEN ASSIMILATION TRANSCRIPTIONAL ACTIVATOR-RELATED"/>
    <property type="match status" value="1"/>
</dbReference>
<dbReference type="Pfam" id="PF03466">
    <property type="entry name" value="LysR_substrate"/>
    <property type="match status" value="1"/>
</dbReference>
<keyword evidence="4" id="KW-1185">Reference proteome</keyword>
<dbReference type="SUPFAM" id="SSF53850">
    <property type="entry name" value="Periplasmic binding protein-like II"/>
    <property type="match status" value="1"/>
</dbReference>
<dbReference type="RefSeq" id="WP_089963585.1">
    <property type="nucleotide sequence ID" value="NZ_FNAV01000023.1"/>
</dbReference>
<evidence type="ECO:0000313" key="4">
    <source>
        <dbReference type="Proteomes" id="UP000198994"/>
    </source>
</evidence>
<feature type="region of interest" description="Disordered" evidence="1">
    <location>
        <begin position="123"/>
        <end position="164"/>
    </location>
</feature>
<dbReference type="GO" id="GO:0006355">
    <property type="term" value="P:regulation of DNA-templated transcription"/>
    <property type="evidence" value="ECO:0007669"/>
    <property type="project" value="TreeGrafter"/>
</dbReference>